<protein>
    <submittedName>
        <fullName evidence="8">Benzaldehyde dehydrogenase</fullName>
    </submittedName>
</protein>
<dbReference type="InterPro" id="IPR029510">
    <property type="entry name" value="Ald_DH_CS_GLU"/>
</dbReference>
<evidence type="ECO:0000313" key="8">
    <source>
        <dbReference type="EMBL" id="MFC6009109.1"/>
    </source>
</evidence>
<evidence type="ECO:0000256" key="6">
    <source>
        <dbReference type="SAM" id="MobiDB-lite"/>
    </source>
</evidence>
<sequence>MALLDGTGWHGKVFSDGWTTSSGGDAPVTEPATGDELARAGSADAADVDRAVASAAAAQTAWAATNFEERAAVLRAVGRIFEEQADHLRDWIVRETGGIPPKADLELHVAAQECFEAAALTSAPLGEIIPSAQPRLSLVRRRPVGVVGVISPFNFPLILSIRSVAPALALGNAVVLKPDPRTSVTGGLMIARAFEEAGLPSGLLHVLPGGVEAGQALVEHPGVRVISFTGSTAAGRKVGEAAGRLLKRAHLELGGNSALVVLDDADLDLAVSAGAFGSFMHQGQICMTTGRHLVHESVADEYVGRLVEHAQALPVGDPFREQVALGPLIDAGQRDRVHSLVTASVESGAKVLAGGEYDELFYRPTVLDGVTGDTPAYAQEVFGPVAPVLRFADLEHAAALANGTEYGLSLGILTRDVMKAYELAERIPSGIVHINDQTVGDEAVAPFGGVGASGTGSRFGGAAANVEAFTETQWLTLQAAITPYPF</sequence>
<proteinExistence type="inferred from homology"/>
<dbReference type="PANTHER" id="PTHR42986">
    <property type="entry name" value="BENZALDEHYDE DEHYDROGENASE YFMT"/>
    <property type="match status" value="1"/>
</dbReference>
<dbReference type="Gene3D" id="3.40.605.10">
    <property type="entry name" value="Aldehyde Dehydrogenase, Chain A, domain 1"/>
    <property type="match status" value="1"/>
</dbReference>
<dbReference type="InterPro" id="IPR016163">
    <property type="entry name" value="Ald_DH_C"/>
</dbReference>
<comment type="caution">
    <text evidence="8">The sequence shown here is derived from an EMBL/GenBank/DDBJ whole genome shotgun (WGS) entry which is preliminary data.</text>
</comment>
<evidence type="ECO:0000256" key="3">
    <source>
        <dbReference type="ARBA" id="ARBA00023027"/>
    </source>
</evidence>
<dbReference type="EMBL" id="JBHSRD010000008">
    <property type="protein sequence ID" value="MFC6009109.1"/>
    <property type="molecule type" value="Genomic_DNA"/>
</dbReference>
<dbReference type="Gene3D" id="3.40.309.10">
    <property type="entry name" value="Aldehyde Dehydrogenase, Chain A, domain 2"/>
    <property type="match status" value="1"/>
</dbReference>
<evidence type="ECO:0000256" key="2">
    <source>
        <dbReference type="ARBA" id="ARBA00023002"/>
    </source>
</evidence>
<accession>A0ABW1JIY8</accession>
<dbReference type="CDD" id="cd07152">
    <property type="entry name" value="ALDH_BenzADH"/>
    <property type="match status" value="1"/>
</dbReference>
<dbReference type="PROSITE" id="PS00687">
    <property type="entry name" value="ALDEHYDE_DEHYDR_GLU"/>
    <property type="match status" value="1"/>
</dbReference>
<dbReference type="RefSeq" id="WP_345717636.1">
    <property type="nucleotide sequence ID" value="NZ_BAABFP010000007.1"/>
</dbReference>
<keyword evidence="3" id="KW-0520">NAD</keyword>
<feature type="domain" description="Aldehyde dehydrogenase" evidence="7">
    <location>
        <begin position="18"/>
        <end position="474"/>
    </location>
</feature>
<dbReference type="InterPro" id="IPR015590">
    <property type="entry name" value="Aldehyde_DH_dom"/>
</dbReference>
<gene>
    <name evidence="8" type="ORF">ACFQDO_18395</name>
</gene>
<feature type="active site" evidence="4">
    <location>
        <position position="252"/>
    </location>
</feature>
<keyword evidence="2 5" id="KW-0560">Oxidoreductase</keyword>
<comment type="similarity">
    <text evidence="1 5">Belongs to the aldehyde dehydrogenase family.</text>
</comment>
<dbReference type="Pfam" id="PF00171">
    <property type="entry name" value="Aldedh"/>
    <property type="match status" value="1"/>
</dbReference>
<evidence type="ECO:0000259" key="7">
    <source>
        <dbReference type="Pfam" id="PF00171"/>
    </source>
</evidence>
<evidence type="ECO:0000256" key="5">
    <source>
        <dbReference type="RuleBase" id="RU003345"/>
    </source>
</evidence>
<dbReference type="Proteomes" id="UP001596189">
    <property type="component" value="Unassembled WGS sequence"/>
</dbReference>
<organism evidence="8 9">
    <name type="scientific">Angustibacter luteus</name>
    <dbReference type="NCBI Taxonomy" id="658456"/>
    <lineage>
        <taxon>Bacteria</taxon>
        <taxon>Bacillati</taxon>
        <taxon>Actinomycetota</taxon>
        <taxon>Actinomycetes</taxon>
        <taxon>Kineosporiales</taxon>
        <taxon>Kineosporiaceae</taxon>
    </lineage>
</organism>
<evidence type="ECO:0000256" key="1">
    <source>
        <dbReference type="ARBA" id="ARBA00009986"/>
    </source>
</evidence>
<dbReference type="InterPro" id="IPR016161">
    <property type="entry name" value="Ald_DH/histidinol_DH"/>
</dbReference>
<evidence type="ECO:0000313" key="9">
    <source>
        <dbReference type="Proteomes" id="UP001596189"/>
    </source>
</evidence>
<name>A0ABW1JIY8_9ACTN</name>
<feature type="region of interest" description="Disordered" evidence="6">
    <location>
        <begin position="14"/>
        <end position="33"/>
    </location>
</feature>
<evidence type="ECO:0000256" key="4">
    <source>
        <dbReference type="PROSITE-ProRule" id="PRU10007"/>
    </source>
</evidence>
<dbReference type="SUPFAM" id="SSF53720">
    <property type="entry name" value="ALDH-like"/>
    <property type="match status" value="1"/>
</dbReference>
<reference evidence="9" key="1">
    <citation type="journal article" date="2019" name="Int. J. Syst. Evol. Microbiol.">
        <title>The Global Catalogue of Microorganisms (GCM) 10K type strain sequencing project: providing services to taxonomists for standard genome sequencing and annotation.</title>
        <authorList>
            <consortium name="The Broad Institute Genomics Platform"/>
            <consortium name="The Broad Institute Genome Sequencing Center for Infectious Disease"/>
            <person name="Wu L."/>
            <person name="Ma J."/>
        </authorList>
    </citation>
    <scope>NUCLEOTIDE SEQUENCE [LARGE SCALE GENOMIC DNA]</scope>
    <source>
        <strain evidence="9">KACC 14249</strain>
    </source>
</reference>
<dbReference type="InterPro" id="IPR016162">
    <property type="entry name" value="Ald_DH_N"/>
</dbReference>
<dbReference type="PANTHER" id="PTHR42986:SF1">
    <property type="entry name" value="BENZALDEHYDE DEHYDROGENASE YFMT"/>
    <property type="match status" value="1"/>
</dbReference>
<keyword evidence="9" id="KW-1185">Reference proteome</keyword>